<comment type="caution">
    <text evidence="13">The sequence shown here is derived from an EMBL/GenBank/DDBJ whole genome shotgun (WGS) entry which is preliminary data.</text>
</comment>
<evidence type="ECO:0000256" key="5">
    <source>
        <dbReference type="ARBA" id="ARBA00022630"/>
    </source>
</evidence>
<feature type="active site" description="Nucleophile" evidence="11">
    <location>
        <position position="184"/>
    </location>
</feature>
<dbReference type="NCBIfam" id="TIGR01036">
    <property type="entry name" value="pyrD_sub2"/>
    <property type="match status" value="1"/>
</dbReference>
<feature type="binding site" evidence="11">
    <location>
        <position position="186"/>
    </location>
    <ligand>
        <name>substrate</name>
    </ligand>
</feature>
<evidence type="ECO:0000259" key="12">
    <source>
        <dbReference type="Pfam" id="PF01180"/>
    </source>
</evidence>
<feature type="binding site" evidence="11">
    <location>
        <position position="181"/>
    </location>
    <ligand>
        <name>FMN</name>
        <dbReference type="ChEBI" id="CHEBI:58210"/>
    </ligand>
</feature>
<proteinExistence type="inferred from homology"/>
<organism evidence="13 14">
    <name type="scientific">Streptomyces hebeiensis</name>
    <dbReference type="NCBI Taxonomy" id="229486"/>
    <lineage>
        <taxon>Bacteria</taxon>
        <taxon>Bacillati</taxon>
        <taxon>Actinomycetota</taxon>
        <taxon>Actinomycetes</taxon>
        <taxon>Kitasatosporales</taxon>
        <taxon>Streptomycetaceae</taxon>
        <taxon>Streptomyces</taxon>
    </lineage>
</organism>
<dbReference type="NCBIfam" id="NF003648">
    <property type="entry name" value="PRK05286.2-1"/>
    <property type="match status" value="1"/>
</dbReference>
<feature type="binding site" evidence="11">
    <location>
        <position position="93"/>
    </location>
    <ligand>
        <name>FMN</name>
        <dbReference type="ChEBI" id="CHEBI:58210"/>
    </ligand>
</feature>
<keyword evidence="14" id="KW-1185">Reference proteome</keyword>
<feature type="domain" description="Dihydroorotate dehydrogenase catalytic" evidence="12">
    <location>
        <begin position="52"/>
        <end position="350"/>
    </location>
</feature>
<sequence length="371" mass="40079">MHLYRLLFRLVFRRMDPEAAHHLAFRWIRLTARVPVLRTFLAAFFAPRHKELRTEAFGLRMHGPFGLAAGFDKNAVGIDGLAMLGFDHVEIGTVTGRPQPGNPRTRLFRLTPDRALINRMGFNNDGSAAVAARLAARRPVFRTTVGVNIGKTKAVPESEAVADYVLSTERLAAHADYLVVNVSSPNTPGLRSLQAVDQLRPLLTAVRAAADRGVTRRRVPLLVKIAPDLADEDIDAVADLAVELGLDGIIATNTTIAREGLGLASDPALTAETGGLSGAPLKARSLEVLRRLYARVGDRITLVGVGGVENAEDAWRRILAGATLVQGYSAFIYEGPLWSREIHHGLAARLAASPYATLAEAVGADTRKVTE</sequence>
<evidence type="ECO:0000256" key="4">
    <source>
        <dbReference type="ARBA" id="ARBA00005359"/>
    </source>
</evidence>
<gene>
    <name evidence="11" type="primary">pyrD</name>
    <name evidence="13" type="ORF">GCM10009654_36140</name>
</gene>
<dbReference type="NCBIfam" id="NF003652">
    <property type="entry name" value="PRK05286.2-5"/>
    <property type="match status" value="1"/>
</dbReference>
<keyword evidence="7 11" id="KW-0665">Pyrimidine biosynthesis</keyword>
<feature type="binding site" evidence="11">
    <location>
        <begin position="253"/>
        <end position="254"/>
    </location>
    <ligand>
        <name>substrate</name>
    </ligand>
</feature>
<comment type="subunit">
    <text evidence="11">Monomer.</text>
</comment>
<reference evidence="13 14" key="1">
    <citation type="journal article" date="2019" name="Int. J. Syst. Evol. Microbiol.">
        <title>The Global Catalogue of Microorganisms (GCM) 10K type strain sequencing project: providing services to taxonomists for standard genome sequencing and annotation.</title>
        <authorList>
            <consortium name="The Broad Institute Genomics Platform"/>
            <consortium name="The Broad Institute Genome Sequencing Center for Infectious Disease"/>
            <person name="Wu L."/>
            <person name="Ma J."/>
        </authorList>
    </citation>
    <scope>NUCLEOTIDE SEQUENCE [LARGE SCALE GENOMIC DNA]</scope>
    <source>
        <strain evidence="13 14">JCM 12696</strain>
    </source>
</reference>
<comment type="similarity">
    <text evidence="4 11">Belongs to the dihydroorotate dehydrogenase family. Type 2 subfamily.</text>
</comment>
<dbReference type="HAMAP" id="MF_00225">
    <property type="entry name" value="DHO_dh_type2"/>
    <property type="match status" value="1"/>
</dbReference>
<feature type="binding site" evidence="11">
    <location>
        <position position="252"/>
    </location>
    <ligand>
        <name>FMN</name>
        <dbReference type="ChEBI" id="CHEBI:58210"/>
    </ligand>
</feature>
<dbReference type="InterPro" id="IPR050074">
    <property type="entry name" value="DHO_dehydrogenase"/>
</dbReference>
<evidence type="ECO:0000256" key="7">
    <source>
        <dbReference type="ARBA" id="ARBA00022975"/>
    </source>
</evidence>
<feature type="binding site" evidence="11">
    <location>
        <position position="181"/>
    </location>
    <ligand>
        <name>substrate</name>
    </ligand>
</feature>
<evidence type="ECO:0000256" key="2">
    <source>
        <dbReference type="ARBA" id="ARBA00004370"/>
    </source>
</evidence>
<dbReference type="EC" id="1.3.5.2" evidence="11"/>
<name>A0ABN1UYS8_9ACTN</name>
<feature type="binding site" evidence="11">
    <location>
        <position position="148"/>
    </location>
    <ligand>
        <name>FMN</name>
        <dbReference type="ChEBI" id="CHEBI:58210"/>
    </ligand>
</feature>
<dbReference type="InterPro" id="IPR001295">
    <property type="entry name" value="Dihydroorotate_DH_CS"/>
</dbReference>
<dbReference type="Proteomes" id="UP001501371">
    <property type="component" value="Unassembled WGS sequence"/>
</dbReference>
<dbReference type="PANTHER" id="PTHR48109:SF4">
    <property type="entry name" value="DIHYDROOROTATE DEHYDROGENASE (QUINONE), MITOCHONDRIAL"/>
    <property type="match status" value="1"/>
</dbReference>
<keyword evidence="8 11" id="KW-0560">Oxidoreductase</keyword>
<keyword evidence="11" id="KW-1003">Cell membrane</keyword>
<dbReference type="Pfam" id="PF01180">
    <property type="entry name" value="DHO_dh"/>
    <property type="match status" value="1"/>
</dbReference>
<comment type="catalytic activity">
    <reaction evidence="10 11">
        <text>(S)-dihydroorotate + a quinone = orotate + a quinol</text>
        <dbReference type="Rhea" id="RHEA:30187"/>
        <dbReference type="ChEBI" id="CHEBI:24646"/>
        <dbReference type="ChEBI" id="CHEBI:30839"/>
        <dbReference type="ChEBI" id="CHEBI:30864"/>
        <dbReference type="ChEBI" id="CHEBI:132124"/>
        <dbReference type="EC" id="1.3.5.2"/>
    </reaction>
</comment>
<evidence type="ECO:0000256" key="11">
    <source>
        <dbReference type="HAMAP-Rule" id="MF_00225"/>
    </source>
</evidence>
<feature type="binding site" evidence="11">
    <location>
        <begin position="328"/>
        <end position="329"/>
    </location>
    <ligand>
        <name>FMN</name>
        <dbReference type="ChEBI" id="CHEBI:58210"/>
    </ligand>
</feature>
<comment type="pathway">
    <text evidence="3 11">Pyrimidine metabolism; UMP biosynthesis via de novo pathway; orotate from (S)-dihydroorotate (quinone route): step 1/1.</text>
</comment>
<feature type="binding site" evidence="11">
    <location>
        <begin position="69"/>
        <end position="73"/>
    </location>
    <ligand>
        <name>FMN</name>
        <dbReference type="ChEBI" id="CHEBI:58210"/>
    </ligand>
</feature>
<keyword evidence="9 11" id="KW-0472">Membrane</keyword>
<dbReference type="NCBIfam" id="NF003645">
    <property type="entry name" value="PRK05286.1-2"/>
    <property type="match status" value="1"/>
</dbReference>
<feature type="binding site" evidence="11">
    <location>
        <position position="224"/>
    </location>
    <ligand>
        <name>FMN</name>
        <dbReference type="ChEBI" id="CHEBI:58210"/>
    </ligand>
</feature>
<dbReference type="CDD" id="cd04738">
    <property type="entry name" value="DHOD_2_like"/>
    <property type="match status" value="1"/>
</dbReference>
<dbReference type="PROSITE" id="PS00912">
    <property type="entry name" value="DHODEHASE_2"/>
    <property type="match status" value="1"/>
</dbReference>
<feature type="binding site" evidence="11">
    <location>
        <position position="307"/>
    </location>
    <ligand>
        <name>FMN</name>
        <dbReference type="ChEBI" id="CHEBI:58210"/>
    </ligand>
</feature>
<comment type="function">
    <text evidence="1 11">Catalyzes the conversion of dihydroorotate to orotate with quinone as electron acceptor.</text>
</comment>
<feature type="binding site" evidence="11">
    <location>
        <begin position="118"/>
        <end position="122"/>
    </location>
    <ligand>
        <name>substrate</name>
    </ligand>
</feature>
<dbReference type="EMBL" id="BAAAKV010000031">
    <property type="protein sequence ID" value="GAA1175754.1"/>
    <property type="molecule type" value="Genomic_DNA"/>
</dbReference>
<dbReference type="InterPro" id="IPR005720">
    <property type="entry name" value="Dihydroorotate_DH_cat"/>
</dbReference>
<evidence type="ECO:0000256" key="6">
    <source>
        <dbReference type="ARBA" id="ARBA00022643"/>
    </source>
</evidence>
<evidence type="ECO:0000313" key="13">
    <source>
        <dbReference type="EMBL" id="GAA1175754.1"/>
    </source>
</evidence>
<evidence type="ECO:0000256" key="8">
    <source>
        <dbReference type="ARBA" id="ARBA00023002"/>
    </source>
</evidence>
<evidence type="ECO:0000256" key="9">
    <source>
        <dbReference type="ARBA" id="ARBA00023136"/>
    </source>
</evidence>
<evidence type="ECO:0000256" key="1">
    <source>
        <dbReference type="ARBA" id="ARBA00003125"/>
    </source>
</evidence>
<dbReference type="PANTHER" id="PTHR48109">
    <property type="entry name" value="DIHYDROOROTATE DEHYDROGENASE (QUINONE), MITOCHONDRIAL-RELATED"/>
    <property type="match status" value="1"/>
</dbReference>
<comment type="subcellular location">
    <subcellularLocation>
        <location evidence="11">Cell membrane</location>
        <topology evidence="11">Peripheral membrane protein</topology>
    </subcellularLocation>
    <subcellularLocation>
        <location evidence="2">Membrane</location>
    </subcellularLocation>
</comment>
<keyword evidence="5 11" id="KW-0285">Flavoprotein</keyword>
<evidence type="ECO:0000256" key="3">
    <source>
        <dbReference type="ARBA" id="ARBA00005161"/>
    </source>
</evidence>
<accession>A0ABN1UYS8</accession>
<comment type="cofactor">
    <cofactor evidence="11">
        <name>FMN</name>
        <dbReference type="ChEBI" id="CHEBI:58210"/>
    </cofactor>
    <text evidence="11">Binds 1 FMN per subunit.</text>
</comment>
<dbReference type="InterPro" id="IPR005719">
    <property type="entry name" value="Dihydroorotate_DH_2"/>
</dbReference>
<dbReference type="InterPro" id="IPR013785">
    <property type="entry name" value="Aldolase_TIM"/>
</dbReference>
<dbReference type="SUPFAM" id="SSF51395">
    <property type="entry name" value="FMN-linked oxidoreductases"/>
    <property type="match status" value="1"/>
</dbReference>
<dbReference type="Gene3D" id="3.20.20.70">
    <property type="entry name" value="Aldolase class I"/>
    <property type="match status" value="1"/>
</dbReference>
<feature type="binding site" evidence="11">
    <location>
        <position position="278"/>
    </location>
    <ligand>
        <name>FMN</name>
        <dbReference type="ChEBI" id="CHEBI:58210"/>
    </ligand>
</feature>
<keyword evidence="6 11" id="KW-0288">FMN</keyword>
<evidence type="ECO:0000256" key="10">
    <source>
        <dbReference type="ARBA" id="ARBA00048639"/>
    </source>
</evidence>
<protein>
    <recommendedName>
        <fullName evidence="11">Dihydroorotate dehydrogenase (quinone)</fullName>
        <ecNumber evidence="11">1.3.5.2</ecNumber>
    </recommendedName>
    <alternativeName>
        <fullName evidence="11">DHOdehase</fullName>
        <shortName evidence="11">DHOD</shortName>
        <shortName evidence="11">DHODase</shortName>
    </alternativeName>
    <alternativeName>
        <fullName evidence="11">Dihydroorotate oxidase</fullName>
    </alternativeName>
</protein>
<feature type="binding site" evidence="11">
    <location>
        <position position="73"/>
    </location>
    <ligand>
        <name>substrate</name>
    </ligand>
</feature>
<evidence type="ECO:0000313" key="14">
    <source>
        <dbReference type="Proteomes" id="UP001501371"/>
    </source>
</evidence>